<evidence type="ECO:0000313" key="2">
    <source>
        <dbReference type="EMBL" id="GJN92316.1"/>
    </source>
</evidence>
<accession>A0AAV5GI71</accession>
<reference evidence="2 3" key="1">
    <citation type="submission" date="2021-12" db="EMBL/GenBank/DDBJ databases">
        <title>High titer production of polyol ester of fatty acids by Rhodotorula paludigena BS15 towards product separation-free biomass refinery.</title>
        <authorList>
            <person name="Mano J."/>
            <person name="Ono H."/>
            <person name="Tanaka T."/>
            <person name="Naito K."/>
            <person name="Sushida H."/>
            <person name="Ike M."/>
            <person name="Tokuyasu K."/>
            <person name="Kitaoka M."/>
        </authorList>
    </citation>
    <scope>NUCLEOTIDE SEQUENCE [LARGE SCALE GENOMIC DNA]</scope>
    <source>
        <strain evidence="2 3">BS15</strain>
    </source>
</reference>
<dbReference type="Pfam" id="PF12937">
    <property type="entry name" value="F-box-like"/>
    <property type="match status" value="1"/>
</dbReference>
<proteinExistence type="predicted"/>
<dbReference type="InterPro" id="IPR032675">
    <property type="entry name" value="LRR_dom_sf"/>
</dbReference>
<dbReference type="EMBL" id="BQKY01000011">
    <property type="protein sequence ID" value="GJN92316.1"/>
    <property type="molecule type" value="Genomic_DNA"/>
</dbReference>
<comment type="caution">
    <text evidence="2">The sequence shown here is derived from an EMBL/GenBank/DDBJ whole genome shotgun (WGS) entry which is preliminary data.</text>
</comment>
<gene>
    <name evidence="2" type="ORF">Rhopal_005346-T1</name>
</gene>
<sequence>MDTLPALPTELLLEIFRLSLVKSREKARRASLRSYSLVCKSWHAVAMPELYSGPLDLVGTDVLGGDATLTGRLHAEIPDATLRLVHSVRFQIAGSSRAEQDALRRLTTGMSHLRKLNIVRPRHEWDNCATGVVGIVRACKATLRSLTFTGAVPGGFTDLLNQLRVLEELHFVDQGSIPLALPPPKCRLRALTLRGQDLVATTLPYLVTPSNNVLASLVISLERPTSAHFGNAVNLPHLEHLERLELWFPDSVNQSTVDRFSSILSWASQLPALRSLVLSTADPPGAVIRPLEYFHQLPPKLVRLDLGTHTPPGAESVSFLENATWLPGLRVLRTMAKYAGAVPEYEPIESRSRATMEDVARKRGLDIEWIWPEDLFDV</sequence>
<dbReference type="InterPro" id="IPR001810">
    <property type="entry name" value="F-box_dom"/>
</dbReference>
<evidence type="ECO:0000313" key="3">
    <source>
        <dbReference type="Proteomes" id="UP001342314"/>
    </source>
</evidence>
<feature type="domain" description="F-box" evidence="1">
    <location>
        <begin position="5"/>
        <end position="51"/>
    </location>
</feature>
<dbReference type="SUPFAM" id="SSF52047">
    <property type="entry name" value="RNI-like"/>
    <property type="match status" value="1"/>
</dbReference>
<dbReference type="Proteomes" id="UP001342314">
    <property type="component" value="Unassembled WGS sequence"/>
</dbReference>
<evidence type="ECO:0000259" key="1">
    <source>
        <dbReference type="Pfam" id="PF12937"/>
    </source>
</evidence>
<organism evidence="2 3">
    <name type="scientific">Rhodotorula paludigena</name>
    <dbReference type="NCBI Taxonomy" id="86838"/>
    <lineage>
        <taxon>Eukaryota</taxon>
        <taxon>Fungi</taxon>
        <taxon>Dikarya</taxon>
        <taxon>Basidiomycota</taxon>
        <taxon>Pucciniomycotina</taxon>
        <taxon>Microbotryomycetes</taxon>
        <taxon>Sporidiobolales</taxon>
        <taxon>Sporidiobolaceae</taxon>
        <taxon>Rhodotorula</taxon>
    </lineage>
</organism>
<dbReference type="AlphaFoldDB" id="A0AAV5GI71"/>
<dbReference type="Gene3D" id="3.80.10.10">
    <property type="entry name" value="Ribonuclease Inhibitor"/>
    <property type="match status" value="1"/>
</dbReference>
<name>A0AAV5GI71_9BASI</name>
<keyword evidence="3" id="KW-1185">Reference proteome</keyword>
<protein>
    <recommendedName>
        <fullName evidence="1">F-box domain-containing protein</fullName>
    </recommendedName>
</protein>